<reference evidence="3 4" key="1">
    <citation type="submission" date="2019-10" db="EMBL/GenBank/DDBJ databases">
        <authorList>
            <person name="Palmer J.M."/>
        </authorList>
    </citation>
    <scope>NUCLEOTIDE SEQUENCE [LARGE SCALE GENOMIC DNA]</scope>
    <source>
        <strain evidence="3 4">TWF730</strain>
    </source>
</reference>
<feature type="signal peptide" evidence="2">
    <location>
        <begin position="1"/>
        <end position="22"/>
    </location>
</feature>
<keyword evidence="4" id="KW-1185">Reference proteome</keyword>
<organism evidence="3 4">
    <name type="scientific">Orbilia blumenaviensis</name>
    <dbReference type="NCBI Taxonomy" id="1796055"/>
    <lineage>
        <taxon>Eukaryota</taxon>
        <taxon>Fungi</taxon>
        <taxon>Dikarya</taxon>
        <taxon>Ascomycota</taxon>
        <taxon>Pezizomycotina</taxon>
        <taxon>Orbiliomycetes</taxon>
        <taxon>Orbiliales</taxon>
        <taxon>Orbiliaceae</taxon>
        <taxon>Orbilia</taxon>
    </lineage>
</organism>
<evidence type="ECO:0000313" key="4">
    <source>
        <dbReference type="Proteomes" id="UP001373714"/>
    </source>
</evidence>
<feature type="compositionally biased region" description="Basic and acidic residues" evidence="1">
    <location>
        <begin position="38"/>
        <end position="48"/>
    </location>
</feature>
<dbReference type="Proteomes" id="UP001373714">
    <property type="component" value="Unassembled WGS sequence"/>
</dbReference>
<gene>
    <name evidence="3" type="ORF">TWF730_000580</name>
</gene>
<feature type="chain" id="PRO_5043776753" evidence="2">
    <location>
        <begin position="23"/>
        <end position="1373"/>
    </location>
</feature>
<name>A0AAV9VQ36_9PEZI</name>
<keyword evidence="2" id="KW-0732">Signal</keyword>
<comment type="caution">
    <text evidence="3">The sequence shown here is derived from an EMBL/GenBank/DDBJ whole genome shotgun (WGS) entry which is preliminary data.</text>
</comment>
<sequence length="1373" mass="155893">MLRKGLLLAIICWILQLNTTSGLAVRPSDRGPSILERSVGDIYDRPSAENDGQGLGAKPVGSSRPPTSERGSGEYWLDSYAEPAKQRKRPKHGRNVVDPSVSSTSDIHVIRSGEWKEDVQLQRRTNYKIRAKSKKYTKGKEAAKDKSPKGVRKELKDTKKWKNGAEEDEIIAQLTQIDPDAAARLTKAADKEDYEWYSRYDDLSYLEYDYSGSEDEEIYESAIKRAYQRIVPANTENGDDVYDLPGVIVHRDKLASHHPDLHTLKAMQLNEKIFSPAWPTFIKLDLIGTQDDESISLKTWASSSQRHLVVDWPPWFDDETKRENLYRWMYLSWRCGSYPGKFPGDLVGDYQVDQVPSSPGAPLDYITIQNIADRKSMVILSQVAKLPGHRSTSYRDPNGKKTRNAYFFDSKILGQYHEDSPERTTVDAFLGSQVVGVVRTMLETFPDGLNKAAISSFILVIDYDANQPSATILIRLSLPESTSDPHSMGDFVLDTQSPGVDPRLIVVSQGSDLLDHPVDAEGSPFNTGPSYVDMFAKYQLELGGHVEFDFLYSTLENHIVLVNSEFVGEPDRDASAIKIGSILYSAWIREAGLRPISGITFLSISQETHDLVINELKIERSQGRNDEVIVLDLQNNPERLQALSIKLEQTESREREVLQALLGKSQEAFGPFRLIQMVFGVYSIRRPFLALTVEYSHDLLESDKAKWFGDPGNPVLGALRMGTRLKAEMEFLEPRFLEDEIGLIEEMKDPDPEAQLYHRNGDFAVLQTHKPIVFRYNFKPEKYTDCKIAKRPLLINEIVSWNEMLENSKGDPPGDLGQPENTLQSSWRRRIAVDFSGQESYCSFSLSLAAPEQQERAHDYNFAADFAISHEAGNVVLQQKLKAATSLRDFEDAIWSLWMAIDANTKLHPQDYINNVKGGAIGLRYVTILKPSDQTTHILRSIYSTFTLPTNRVIIFPYQDSAFHLLPDYSTTQDNNWRRILLTINGLSEVYAVENLCRRMFEEAYSFLNSRRRVNAVLVRWNENQPQLVIALGHFTFNSPRIFEGMMVSTFKGLASIRQRKDLKDVTIAGCEVAWSSVSSYMFELNNFTPDAQPTPQTVDTQGNPPWEYEISQEPRFILSCPLDVKNFLTSVPWKIDGETRKRIRPEEADDLRLLASEEASEDDKRTLGSWQGEMPPQVYREYTYKRRYHPSEYKFVVRGSPYHLLVHIGNDGQSGLSGISRATRIERLSRAYYDLFVRTNDLVRSATSESRWVSMRTHDISFETSSIIRNLWNMMSLAVPSWSGFDVSFMRGSDIEPTLTDIEEIEIGKTLLGLIEIGALGRMLSDHAIVMQNLKISRIIIQSAPDAEGVPDASFQILVLLRPQLFLARENY</sequence>
<evidence type="ECO:0000256" key="1">
    <source>
        <dbReference type="SAM" id="MobiDB-lite"/>
    </source>
</evidence>
<proteinExistence type="predicted"/>
<dbReference type="EMBL" id="JAVHNS010000001">
    <property type="protein sequence ID" value="KAK6363131.1"/>
    <property type="molecule type" value="Genomic_DNA"/>
</dbReference>
<feature type="region of interest" description="Disordered" evidence="1">
    <location>
        <begin position="24"/>
        <end position="102"/>
    </location>
</feature>
<evidence type="ECO:0000256" key="2">
    <source>
        <dbReference type="SAM" id="SignalP"/>
    </source>
</evidence>
<protein>
    <submittedName>
        <fullName evidence="3">Uncharacterized protein</fullName>
    </submittedName>
</protein>
<evidence type="ECO:0000313" key="3">
    <source>
        <dbReference type="EMBL" id="KAK6363131.1"/>
    </source>
</evidence>
<accession>A0AAV9VQ36</accession>